<dbReference type="InterPro" id="IPR002347">
    <property type="entry name" value="SDR_fam"/>
</dbReference>
<reference evidence="4 5" key="1">
    <citation type="journal article" date="2011" name="J. Bacteriol.">
        <title>Genome sequence of the Mycobacterium colombiense type strain, CECT 3035.</title>
        <authorList>
            <person name="Gonzalez-Perez M."/>
            <person name="Murcia M.I."/>
            <person name="Landsman D."/>
            <person name="Jordan I.K."/>
            <person name="Marino-Ramirez L."/>
        </authorList>
    </citation>
    <scope>NUCLEOTIDE SEQUENCE [LARGE SCALE GENOMIC DNA]</scope>
    <source>
        <strain evidence="4 5">CECT 3035</strain>
    </source>
</reference>
<dbReference type="SUPFAM" id="SSF51735">
    <property type="entry name" value="NAD(P)-binding Rossmann-fold domains"/>
    <property type="match status" value="1"/>
</dbReference>
<sequence length="254" mass="27358">MAIELANRGHRVLATMRNVAASDKLLSAAGSAVELIDVVALDVTAPGDFCFPETTAVLVNNAGGMEDDLPFEVTPMDQWRRTFELNVFAAVELTRRVVPIMRARRGGVICNFSTAATLQPTPWVSAYRAAKAAVSALDDSLRIELAPFGIRVVEIVPAIVDTDALYECAVIRPPEAVRFAEYAEMAKRTTAGFEQIRHLATPPAVAAAAIVDAIFDNEGPMRRGCDPVARAALKNWRKSSDEDLYQAAVSGAAE</sequence>
<name>J5EJ86_9MYCO</name>
<dbReference type="PANTHER" id="PTHR44169:SF6">
    <property type="entry name" value="NADPH-DEPENDENT 1-ACYLDIHYDROXYACETONE PHOSPHATE REDUCTASE"/>
    <property type="match status" value="1"/>
</dbReference>
<organism evidence="4 5">
    <name type="scientific">Mycobacterium colombiense CECT 3035</name>
    <dbReference type="NCBI Taxonomy" id="1041522"/>
    <lineage>
        <taxon>Bacteria</taxon>
        <taxon>Bacillati</taxon>
        <taxon>Actinomycetota</taxon>
        <taxon>Actinomycetes</taxon>
        <taxon>Mycobacteriales</taxon>
        <taxon>Mycobacteriaceae</taxon>
        <taxon>Mycobacterium</taxon>
        <taxon>Mycobacterium avium complex (MAC)</taxon>
    </lineage>
</organism>
<proteinExistence type="inferred from homology"/>
<dbReference type="Proteomes" id="UP000006455">
    <property type="component" value="Unassembled WGS sequence"/>
</dbReference>
<protein>
    <submittedName>
        <fullName evidence="4">Putative oxidoreductase</fullName>
    </submittedName>
</protein>
<evidence type="ECO:0000313" key="4">
    <source>
        <dbReference type="EMBL" id="EJO89499.1"/>
    </source>
</evidence>
<dbReference type="Pfam" id="PF00106">
    <property type="entry name" value="adh_short"/>
    <property type="match status" value="1"/>
</dbReference>
<evidence type="ECO:0000313" key="5">
    <source>
        <dbReference type="Proteomes" id="UP000006455"/>
    </source>
</evidence>
<evidence type="ECO:0000256" key="1">
    <source>
        <dbReference type="ARBA" id="ARBA00006484"/>
    </source>
</evidence>
<dbReference type="EMBL" id="AFVW02000002">
    <property type="protein sequence ID" value="EJO89499.1"/>
    <property type="molecule type" value="Genomic_DNA"/>
</dbReference>
<dbReference type="eggNOG" id="COG1028">
    <property type="taxonomic scope" value="Bacteria"/>
</dbReference>
<comment type="similarity">
    <text evidence="1 3">Belongs to the short-chain dehydrogenases/reductases (SDR) family.</text>
</comment>
<gene>
    <name evidence="4" type="ORF">MCOL_V204900</name>
</gene>
<dbReference type="STRING" id="1041522.GCA_002105755_02101"/>
<dbReference type="PRINTS" id="PR00081">
    <property type="entry name" value="GDHRDH"/>
</dbReference>
<dbReference type="GO" id="GO:0016491">
    <property type="term" value="F:oxidoreductase activity"/>
    <property type="evidence" value="ECO:0007669"/>
    <property type="project" value="UniProtKB-KW"/>
</dbReference>
<dbReference type="Gene3D" id="3.40.50.720">
    <property type="entry name" value="NAD(P)-binding Rossmann-like Domain"/>
    <property type="match status" value="1"/>
</dbReference>
<keyword evidence="2" id="KW-0560">Oxidoreductase</keyword>
<dbReference type="PANTHER" id="PTHR44169">
    <property type="entry name" value="NADPH-DEPENDENT 1-ACYLDIHYDROXYACETONE PHOSPHATE REDUCTASE"/>
    <property type="match status" value="1"/>
</dbReference>
<dbReference type="AlphaFoldDB" id="J5EJ86"/>
<evidence type="ECO:0000256" key="2">
    <source>
        <dbReference type="ARBA" id="ARBA00023002"/>
    </source>
</evidence>
<comment type="caution">
    <text evidence="4">The sequence shown here is derived from an EMBL/GenBank/DDBJ whole genome shotgun (WGS) entry which is preliminary data.</text>
</comment>
<evidence type="ECO:0000256" key="3">
    <source>
        <dbReference type="RuleBase" id="RU000363"/>
    </source>
</evidence>
<dbReference type="InterPro" id="IPR036291">
    <property type="entry name" value="NAD(P)-bd_dom_sf"/>
</dbReference>
<accession>J5EJ86</accession>
<dbReference type="PRINTS" id="PR00080">
    <property type="entry name" value="SDRFAMILY"/>
</dbReference>